<dbReference type="GO" id="GO:0005886">
    <property type="term" value="C:plasma membrane"/>
    <property type="evidence" value="ECO:0007669"/>
    <property type="project" value="UniProtKB-SubCell"/>
</dbReference>
<keyword evidence="2" id="KW-0813">Transport</keyword>
<feature type="transmembrane region" description="Helical" evidence="9">
    <location>
        <begin position="273"/>
        <end position="297"/>
    </location>
</feature>
<reference evidence="12" key="1">
    <citation type="journal article" date="2018" name="Genome Biol.">
        <title>SKESA: strategic k-mer extension for scrupulous assemblies.</title>
        <authorList>
            <person name="Souvorov A."/>
            <person name="Agarwala R."/>
            <person name="Lipman D.J."/>
        </authorList>
    </citation>
    <scope>NUCLEOTIDE SEQUENCE</scope>
    <source>
        <strain evidence="12">MA.CK_07/00001464-1</strain>
    </source>
</reference>
<evidence type="ECO:0000313" key="12">
    <source>
        <dbReference type="EMBL" id="HAF2609104.1"/>
    </source>
</evidence>
<dbReference type="PANTHER" id="PTHR24221:SF397">
    <property type="entry name" value="ABC TRANSPORTER, ATP-BINDING TRANSMEMBRANE PROTEIN"/>
    <property type="match status" value="1"/>
</dbReference>
<dbReference type="Pfam" id="PF00664">
    <property type="entry name" value="ABC_membrane"/>
    <property type="match status" value="1"/>
</dbReference>
<keyword evidence="6 12" id="KW-0067">ATP-binding</keyword>
<comment type="caution">
    <text evidence="12">The sequence shown here is derived from an EMBL/GenBank/DDBJ whole genome shotgun (WGS) entry which is preliminary data.</text>
</comment>
<dbReference type="InterPro" id="IPR011527">
    <property type="entry name" value="ABC1_TM_dom"/>
</dbReference>
<keyword evidence="8 9" id="KW-0472">Membrane</keyword>
<evidence type="ECO:0000259" key="11">
    <source>
        <dbReference type="PROSITE" id="PS50929"/>
    </source>
</evidence>
<dbReference type="InterPro" id="IPR039421">
    <property type="entry name" value="Type_1_exporter"/>
</dbReference>
<dbReference type="Gene3D" id="1.20.1560.10">
    <property type="entry name" value="ABC transporter type 1, transmembrane domain"/>
    <property type="match status" value="1"/>
</dbReference>
<dbReference type="InterPro" id="IPR003593">
    <property type="entry name" value="AAA+_ATPase"/>
</dbReference>
<dbReference type="InterPro" id="IPR003439">
    <property type="entry name" value="ABC_transporter-like_ATP-bd"/>
</dbReference>
<dbReference type="EMBL" id="DAAURU010000024">
    <property type="protein sequence ID" value="HAF2609104.1"/>
    <property type="molecule type" value="Genomic_DNA"/>
</dbReference>
<accession>A0A744KEY9</accession>
<feature type="transmembrane region" description="Helical" evidence="9">
    <location>
        <begin position="243"/>
        <end position="267"/>
    </location>
</feature>
<comment type="subcellular location">
    <subcellularLocation>
        <location evidence="1">Cell membrane</location>
        <topology evidence="1">Multi-pass membrane protein</topology>
    </subcellularLocation>
</comment>
<keyword evidence="4 9" id="KW-0812">Transmembrane</keyword>
<feature type="transmembrane region" description="Helical" evidence="9">
    <location>
        <begin position="59"/>
        <end position="85"/>
    </location>
</feature>
<keyword evidence="3" id="KW-1003">Cell membrane</keyword>
<keyword evidence="5" id="KW-0547">Nucleotide-binding</keyword>
<dbReference type="AlphaFoldDB" id="A0A744KEY9"/>
<evidence type="ECO:0000256" key="1">
    <source>
        <dbReference type="ARBA" id="ARBA00004651"/>
    </source>
</evidence>
<evidence type="ECO:0000256" key="6">
    <source>
        <dbReference type="ARBA" id="ARBA00022840"/>
    </source>
</evidence>
<feature type="domain" description="ABC transmembrane type-1" evidence="11">
    <location>
        <begin position="21"/>
        <end position="321"/>
    </location>
</feature>
<dbReference type="InterPro" id="IPR036640">
    <property type="entry name" value="ABC1_TM_sf"/>
</dbReference>
<dbReference type="Gene3D" id="3.40.50.300">
    <property type="entry name" value="P-loop containing nucleotide triphosphate hydrolases"/>
    <property type="match status" value="1"/>
</dbReference>
<evidence type="ECO:0000256" key="4">
    <source>
        <dbReference type="ARBA" id="ARBA00022692"/>
    </source>
</evidence>
<dbReference type="SUPFAM" id="SSF90123">
    <property type="entry name" value="ABC transporter transmembrane region"/>
    <property type="match status" value="1"/>
</dbReference>
<dbReference type="InterPro" id="IPR027417">
    <property type="entry name" value="P-loop_NTPase"/>
</dbReference>
<dbReference type="GO" id="GO:0140359">
    <property type="term" value="F:ABC-type transporter activity"/>
    <property type="evidence" value="ECO:0007669"/>
    <property type="project" value="InterPro"/>
</dbReference>
<dbReference type="GO" id="GO:0016887">
    <property type="term" value="F:ATP hydrolysis activity"/>
    <property type="evidence" value="ECO:0007669"/>
    <property type="project" value="InterPro"/>
</dbReference>
<dbReference type="PANTHER" id="PTHR24221">
    <property type="entry name" value="ATP-BINDING CASSETTE SUB-FAMILY B"/>
    <property type="match status" value="1"/>
</dbReference>
<proteinExistence type="predicted"/>
<dbReference type="PROSITE" id="PS50893">
    <property type="entry name" value="ABC_TRANSPORTER_2"/>
    <property type="match status" value="1"/>
</dbReference>
<evidence type="ECO:0000256" key="3">
    <source>
        <dbReference type="ARBA" id="ARBA00022475"/>
    </source>
</evidence>
<organism evidence="12">
    <name type="scientific">Salmonella enterica</name>
    <name type="common">Salmonella choleraesuis</name>
    <dbReference type="NCBI Taxonomy" id="28901"/>
    <lineage>
        <taxon>Bacteria</taxon>
        <taxon>Pseudomonadati</taxon>
        <taxon>Pseudomonadota</taxon>
        <taxon>Gammaproteobacteria</taxon>
        <taxon>Enterobacterales</taxon>
        <taxon>Enterobacteriaceae</taxon>
        <taxon>Salmonella</taxon>
    </lineage>
</organism>
<sequence length="582" mass="65536">MFKVYNKLLYYVPGKRYLACIAITVTVISTFLTVGAYYYLNEFLKQLIVIGDIGQAKYYAFVIVGLLIVGSVLYIGAVLVTHALGFRLETNLRKRGIDGLTSASFRFFDLNSSGKTRRIIDDNAAQTHMIVAHLIPDIAGAVLTPLLVLILGFLVDMKVGILLLILTLLSLLLLTLMMGNKKFMKLYQEALERLSSETVEYIRGIQVVKIFEADVSSFKTLYTAIMDYSKFALNYSMDCKKPYVIFQMLMFGFVTLLIPVVVLFINLHEQPRLLVVWLIMALFLGSVLFTTIMKIMYVSMYSFLGMSAVEKLEGLFEEMQKDRLKFGDLKHFKNFDIEFDNVCFGYGNERVLDSLSFKLEENKSYALVGASGSGKSTIARLISGFYRLDGGEIRIGGENINNYSEKAIMKHIAFVFQTPRLFKKSIYENVKTGNPSAPDSEIEKALHLAGCDSIIKKLPEGKDTVIGTKGIFLSGGEKQRIAIARAILKDANIIILDEASAAIDPENEYELQKAFSNLMKGKTVIMIAHRLSSIRKVDDILVMEGGRIIQRGTDHELMAQDGKYKDFQTLYGKANDWRVRYE</sequence>
<feature type="transmembrane region" description="Helical" evidence="9">
    <location>
        <begin position="17"/>
        <end position="39"/>
    </location>
</feature>
<reference evidence="12" key="2">
    <citation type="submission" date="2020-02" db="EMBL/GenBank/DDBJ databases">
        <authorList>
            <consortium name="NCBI Pathogen Detection Project"/>
        </authorList>
    </citation>
    <scope>NUCLEOTIDE SEQUENCE</scope>
    <source>
        <strain evidence="12">MA.CK_07/00001464-1</strain>
    </source>
</reference>
<dbReference type="SUPFAM" id="SSF52540">
    <property type="entry name" value="P-loop containing nucleoside triphosphate hydrolases"/>
    <property type="match status" value="1"/>
</dbReference>
<dbReference type="PROSITE" id="PS00211">
    <property type="entry name" value="ABC_TRANSPORTER_1"/>
    <property type="match status" value="1"/>
</dbReference>
<evidence type="ECO:0000259" key="10">
    <source>
        <dbReference type="PROSITE" id="PS50893"/>
    </source>
</evidence>
<feature type="transmembrane region" description="Helical" evidence="9">
    <location>
        <begin position="161"/>
        <end position="179"/>
    </location>
</feature>
<dbReference type="SMART" id="SM00382">
    <property type="entry name" value="AAA"/>
    <property type="match status" value="1"/>
</dbReference>
<evidence type="ECO:0000256" key="2">
    <source>
        <dbReference type="ARBA" id="ARBA00022448"/>
    </source>
</evidence>
<feature type="domain" description="ABC transporter" evidence="10">
    <location>
        <begin position="337"/>
        <end position="570"/>
    </location>
</feature>
<dbReference type="GO" id="GO:0034040">
    <property type="term" value="F:ATPase-coupled lipid transmembrane transporter activity"/>
    <property type="evidence" value="ECO:0007669"/>
    <property type="project" value="TreeGrafter"/>
</dbReference>
<dbReference type="Pfam" id="PF00005">
    <property type="entry name" value="ABC_tran"/>
    <property type="match status" value="1"/>
</dbReference>
<dbReference type="FunFam" id="3.40.50.300:FF:000221">
    <property type="entry name" value="Multidrug ABC transporter ATP-binding protein"/>
    <property type="match status" value="1"/>
</dbReference>
<evidence type="ECO:0000256" key="9">
    <source>
        <dbReference type="SAM" id="Phobius"/>
    </source>
</evidence>
<dbReference type="InterPro" id="IPR017871">
    <property type="entry name" value="ABC_transporter-like_CS"/>
</dbReference>
<keyword evidence="7 9" id="KW-1133">Transmembrane helix</keyword>
<dbReference type="GO" id="GO:0005524">
    <property type="term" value="F:ATP binding"/>
    <property type="evidence" value="ECO:0007669"/>
    <property type="project" value="UniProtKB-KW"/>
</dbReference>
<evidence type="ECO:0000256" key="5">
    <source>
        <dbReference type="ARBA" id="ARBA00022741"/>
    </source>
</evidence>
<dbReference type="PROSITE" id="PS50929">
    <property type="entry name" value="ABC_TM1F"/>
    <property type="match status" value="1"/>
</dbReference>
<protein>
    <submittedName>
        <fullName evidence="12">ABC transporter ATP-binding protein</fullName>
    </submittedName>
</protein>
<evidence type="ECO:0000256" key="7">
    <source>
        <dbReference type="ARBA" id="ARBA00022989"/>
    </source>
</evidence>
<feature type="transmembrane region" description="Helical" evidence="9">
    <location>
        <begin position="134"/>
        <end position="155"/>
    </location>
</feature>
<name>A0A744KEY9_SALER</name>
<evidence type="ECO:0000256" key="8">
    <source>
        <dbReference type="ARBA" id="ARBA00023136"/>
    </source>
</evidence>
<gene>
    <name evidence="12" type="ORF">G8N50_004517</name>
</gene>